<dbReference type="OrthoDB" id="8225825at2"/>
<dbReference type="STRING" id="232089.SAMN05443544_3702"/>
<dbReference type="Pfam" id="PF04075">
    <property type="entry name" value="F420H2_quin_red"/>
    <property type="match status" value="1"/>
</dbReference>
<dbReference type="InterPro" id="IPR004378">
    <property type="entry name" value="F420H2_quin_Rdtase"/>
</dbReference>
<dbReference type="RefSeq" id="WP_074261909.1">
    <property type="nucleotide sequence ID" value="NZ_FSRJ01000005.1"/>
</dbReference>
<dbReference type="GO" id="GO:0005886">
    <property type="term" value="C:plasma membrane"/>
    <property type="evidence" value="ECO:0007669"/>
    <property type="project" value="TreeGrafter"/>
</dbReference>
<dbReference type="NCBIfam" id="TIGR00026">
    <property type="entry name" value="hi_GC_TIGR00026"/>
    <property type="match status" value="1"/>
</dbReference>
<evidence type="ECO:0000256" key="2">
    <source>
        <dbReference type="ARBA" id="ARBA00049106"/>
    </source>
</evidence>
<dbReference type="EMBL" id="FSRJ01000005">
    <property type="protein sequence ID" value="SIO27281.1"/>
    <property type="molecule type" value="Genomic_DNA"/>
</dbReference>
<dbReference type="Proteomes" id="UP000184699">
    <property type="component" value="Unassembled WGS sequence"/>
</dbReference>
<protein>
    <submittedName>
        <fullName evidence="3">Deazaflavin-dependent oxidoreductase, nitroreductase family</fullName>
    </submittedName>
</protein>
<dbReference type="GO" id="GO:0070967">
    <property type="term" value="F:coenzyme F420 binding"/>
    <property type="evidence" value="ECO:0007669"/>
    <property type="project" value="TreeGrafter"/>
</dbReference>
<gene>
    <name evidence="3" type="ORF">SAMN05443544_3702</name>
</gene>
<dbReference type="PANTHER" id="PTHR39428">
    <property type="entry name" value="F420H(2)-DEPENDENT QUINONE REDUCTASE RV1261C"/>
    <property type="match status" value="1"/>
</dbReference>
<proteinExistence type="inferred from homology"/>
<dbReference type="Gene3D" id="2.30.110.10">
    <property type="entry name" value="Electron Transport, Fmn-binding Protein, Chain A"/>
    <property type="match status" value="1"/>
</dbReference>
<evidence type="ECO:0000313" key="4">
    <source>
        <dbReference type="Proteomes" id="UP000184699"/>
    </source>
</evidence>
<evidence type="ECO:0000256" key="1">
    <source>
        <dbReference type="ARBA" id="ARBA00008710"/>
    </source>
</evidence>
<dbReference type="GO" id="GO:0016491">
    <property type="term" value="F:oxidoreductase activity"/>
    <property type="evidence" value="ECO:0007669"/>
    <property type="project" value="InterPro"/>
</dbReference>
<reference evidence="4" key="1">
    <citation type="submission" date="2016-11" db="EMBL/GenBank/DDBJ databases">
        <authorList>
            <person name="Varghese N."/>
            <person name="Submissions S."/>
        </authorList>
    </citation>
    <scope>NUCLEOTIDE SEQUENCE [LARGE SCALE GENOMIC DNA]</scope>
    <source>
        <strain evidence="4">DSM 8595</strain>
    </source>
</reference>
<organism evidence="3 4">
    <name type="scientific">Agromyces cerinus subsp. cerinus</name>
    <dbReference type="NCBI Taxonomy" id="232089"/>
    <lineage>
        <taxon>Bacteria</taxon>
        <taxon>Bacillati</taxon>
        <taxon>Actinomycetota</taxon>
        <taxon>Actinomycetes</taxon>
        <taxon>Micrococcales</taxon>
        <taxon>Microbacteriaceae</taxon>
        <taxon>Agromyces</taxon>
    </lineage>
</organism>
<dbReference type="AlphaFoldDB" id="A0A1N6I5K3"/>
<name>A0A1N6I5K3_9MICO</name>
<sequence length="152" mass="17187">MAFDTANGTRGARQPGRNRLERWANLRMAQRLRRKGDRSGNKLVLVTVGKKTGEERMTPVRWFPGLGSTRLIVASASGAPRNPAWYYNIAAHPDRVRIEYAGRRVEVTADQLHGAERDAAWQKITAVAPGFAKYERVTDREIPVIRLTPHRE</sequence>
<keyword evidence="4" id="KW-1185">Reference proteome</keyword>
<accession>A0A1N6I5K3</accession>
<dbReference type="InterPro" id="IPR012349">
    <property type="entry name" value="Split_barrel_FMN-bd"/>
</dbReference>
<comment type="similarity">
    <text evidence="1">Belongs to the F420H(2)-dependent quinone reductase family.</text>
</comment>
<dbReference type="PANTHER" id="PTHR39428:SF1">
    <property type="entry name" value="F420H(2)-DEPENDENT QUINONE REDUCTASE RV1261C"/>
    <property type="match status" value="1"/>
</dbReference>
<evidence type="ECO:0000313" key="3">
    <source>
        <dbReference type="EMBL" id="SIO27281.1"/>
    </source>
</evidence>
<comment type="catalytic activity">
    <reaction evidence="2">
        <text>oxidized coenzyme F420-(gamma-L-Glu)(n) + a quinol + H(+) = reduced coenzyme F420-(gamma-L-Glu)(n) + a quinone</text>
        <dbReference type="Rhea" id="RHEA:39663"/>
        <dbReference type="Rhea" id="RHEA-COMP:12939"/>
        <dbReference type="Rhea" id="RHEA-COMP:14378"/>
        <dbReference type="ChEBI" id="CHEBI:15378"/>
        <dbReference type="ChEBI" id="CHEBI:24646"/>
        <dbReference type="ChEBI" id="CHEBI:132124"/>
        <dbReference type="ChEBI" id="CHEBI:133980"/>
        <dbReference type="ChEBI" id="CHEBI:139511"/>
    </reaction>
</comment>